<dbReference type="AlphaFoldDB" id="A0A1C3RHK8"/>
<organism evidence="2 3">
    <name type="scientific">Candidatus Terasakiella magnetica</name>
    <dbReference type="NCBI Taxonomy" id="1867952"/>
    <lineage>
        <taxon>Bacteria</taxon>
        <taxon>Pseudomonadati</taxon>
        <taxon>Pseudomonadota</taxon>
        <taxon>Alphaproteobacteria</taxon>
        <taxon>Rhodospirillales</taxon>
        <taxon>Terasakiellaceae</taxon>
        <taxon>Terasakiella</taxon>
    </lineage>
</organism>
<sequence>MEKSKPTLTKGREVEQQVKKDRLAEALRANLRKRKSQSRVRKSESDEPQTDK</sequence>
<dbReference type="STRING" id="1867952.MTBPR1_30130"/>
<protein>
    <submittedName>
        <fullName evidence="2">Uncharacterized protein</fullName>
    </submittedName>
</protein>
<feature type="region of interest" description="Disordered" evidence="1">
    <location>
        <begin position="1"/>
        <end position="20"/>
    </location>
</feature>
<feature type="compositionally biased region" description="Basic and acidic residues" evidence="1">
    <location>
        <begin position="41"/>
        <end position="52"/>
    </location>
</feature>
<accession>A0A1C3RHK8</accession>
<keyword evidence="3" id="KW-1185">Reference proteome</keyword>
<dbReference type="EMBL" id="FLYE01000023">
    <property type="protein sequence ID" value="SCA56760.1"/>
    <property type="molecule type" value="Genomic_DNA"/>
</dbReference>
<evidence type="ECO:0000313" key="3">
    <source>
        <dbReference type="Proteomes" id="UP000231658"/>
    </source>
</evidence>
<feature type="region of interest" description="Disordered" evidence="1">
    <location>
        <begin position="28"/>
        <end position="52"/>
    </location>
</feature>
<evidence type="ECO:0000256" key="1">
    <source>
        <dbReference type="SAM" id="MobiDB-lite"/>
    </source>
</evidence>
<gene>
    <name evidence="2" type="ORF">MTBPR1_30130</name>
</gene>
<evidence type="ECO:0000313" key="2">
    <source>
        <dbReference type="EMBL" id="SCA56760.1"/>
    </source>
</evidence>
<dbReference type="Proteomes" id="UP000231658">
    <property type="component" value="Unassembled WGS sequence"/>
</dbReference>
<feature type="compositionally biased region" description="Basic residues" evidence="1">
    <location>
        <begin position="30"/>
        <end position="40"/>
    </location>
</feature>
<proteinExistence type="predicted"/>
<name>A0A1C3RHK8_9PROT</name>
<dbReference type="RefSeq" id="WP_165602653.1">
    <property type="nucleotide sequence ID" value="NZ_FLYE01000023.1"/>
</dbReference>
<reference evidence="2 3" key="1">
    <citation type="submission" date="2016-07" db="EMBL/GenBank/DDBJ databases">
        <authorList>
            <person name="Lefevre C.T."/>
        </authorList>
    </citation>
    <scope>NUCLEOTIDE SEQUENCE [LARGE SCALE GENOMIC DNA]</scope>
    <source>
        <strain evidence="2">PR1</strain>
    </source>
</reference>